<dbReference type="Pfam" id="PF01425">
    <property type="entry name" value="Amidase"/>
    <property type="match status" value="1"/>
</dbReference>
<evidence type="ECO:0000313" key="3">
    <source>
        <dbReference type="EMBL" id="GAA4919061.1"/>
    </source>
</evidence>
<comment type="similarity">
    <text evidence="1">Belongs to the amidase family.</text>
</comment>
<dbReference type="InterPro" id="IPR023631">
    <property type="entry name" value="Amidase_dom"/>
</dbReference>
<dbReference type="InterPro" id="IPR020556">
    <property type="entry name" value="Amidase_CS"/>
</dbReference>
<evidence type="ECO:0000313" key="4">
    <source>
        <dbReference type="Proteomes" id="UP001500368"/>
    </source>
</evidence>
<gene>
    <name evidence="3" type="ORF">GCM10025790_13620</name>
</gene>
<protein>
    <submittedName>
        <fullName evidence="3">Amidase</fullName>
    </submittedName>
</protein>
<evidence type="ECO:0000259" key="2">
    <source>
        <dbReference type="Pfam" id="PF01425"/>
    </source>
</evidence>
<evidence type="ECO:0000256" key="1">
    <source>
        <dbReference type="ARBA" id="ARBA00009199"/>
    </source>
</evidence>
<reference evidence="4" key="1">
    <citation type="journal article" date="2019" name="Int. J. Syst. Evol. Microbiol.">
        <title>The Global Catalogue of Microorganisms (GCM) 10K type strain sequencing project: providing services to taxonomists for standard genome sequencing and annotation.</title>
        <authorList>
            <consortium name="The Broad Institute Genomics Platform"/>
            <consortium name="The Broad Institute Genome Sequencing Center for Infectious Disease"/>
            <person name="Wu L."/>
            <person name="Ma J."/>
        </authorList>
    </citation>
    <scope>NUCLEOTIDE SEQUENCE [LARGE SCALE GENOMIC DNA]</scope>
    <source>
        <strain evidence="4">JCM 19129</strain>
    </source>
</reference>
<dbReference type="PROSITE" id="PS00571">
    <property type="entry name" value="AMIDASES"/>
    <property type="match status" value="1"/>
</dbReference>
<sequence length="505" mass="52916">MEHLPAAPAPSADHITDRSMTDFRAAAAWQWRQAVLDGEVSVVELASAALTAAATRSGLGAFVHLDPDYALSRAEQLDRTIAQLRRIQGTTTAAAELSARAPLLGLPMAFKDLVPVAGMPLTLGTRALPVQIPAVDAPLARRLHRAGAVSIGKTQVPELGLHCYSENQIAAAARNPLDLSRTAGGSSGGSAAAVSAGILPFAPGSDGGGSVRIPAAACGLVGLKPGRGRLPDDDQDPGVQNLPVSGPLASSAEDAALLFDVMAGHRFASPTGSRTLGPATGPAQRRVQHALSQGLEPVRVGVTMESPFSPELEIVLADDAVVAVQEGISRLQDAGHMIQGTDRCTGADRFWPADYFENFTSLWTSRLAGADFPTEVFAELEPLTQHYLEVAASRSAADVQKSLTALGDFSAGAEDIFGPWDVILTPLLASAPPEIGWFSAFSPEQNYVEQCRFTPYSSVVNVLGLPAVSVPVHTDSRGLSWSVQLMGKHGSEELLLALAAVIMRR</sequence>
<dbReference type="PANTHER" id="PTHR11895:SF7">
    <property type="entry name" value="GLUTAMYL-TRNA(GLN) AMIDOTRANSFERASE SUBUNIT A, MITOCHONDRIAL"/>
    <property type="match status" value="1"/>
</dbReference>
<dbReference type="Proteomes" id="UP001500368">
    <property type="component" value="Unassembled WGS sequence"/>
</dbReference>
<name>A0ABP9G4I5_9MICC</name>
<accession>A0ABP9G4I5</accession>
<dbReference type="EMBL" id="BAABLW010000007">
    <property type="protein sequence ID" value="GAA4919061.1"/>
    <property type="molecule type" value="Genomic_DNA"/>
</dbReference>
<dbReference type="RefSeq" id="WP_345477316.1">
    <property type="nucleotide sequence ID" value="NZ_BAABLW010000007.1"/>
</dbReference>
<organism evidence="3 4">
    <name type="scientific">Nesterenkonia rhizosphaerae</name>
    <dbReference type="NCBI Taxonomy" id="1348272"/>
    <lineage>
        <taxon>Bacteria</taxon>
        <taxon>Bacillati</taxon>
        <taxon>Actinomycetota</taxon>
        <taxon>Actinomycetes</taxon>
        <taxon>Micrococcales</taxon>
        <taxon>Micrococcaceae</taxon>
        <taxon>Nesterenkonia</taxon>
    </lineage>
</organism>
<dbReference type="InterPro" id="IPR036928">
    <property type="entry name" value="AS_sf"/>
</dbReference>
<dbReference type="InterPro" id="IPR000120">
    <property type="entry name" value="Amidase"/>
</dbReference>
<dbReference type="Gene3D" id="3.90.1300.10">
    <property type="entry name" value="Amidase signature (AS) domain"/>
    <property type="match status" value="1"/>
</dbReference>
<proteinExistence type="inferred from homology"/>
<dbReference type="SUPFAM" id="SSF75304">
    <property type="entry name" value="Amidase signature (AS) enzymes"/>
    <property type="match status" value="1"/>
</dbReference>
<comment type="caution">
    <text evidence="3">The sequence shown here is derived from an EMBL/GenBank/DDBJ whole genome shotgun (WGS) entry which is preliminary data.</text>
</comment>
<dbReference type="PANTHER" id="PTHR11895">
    <property type="entry name" value="TRANSAMIDASE"/>
    <property type="match status" value="1"/>
</dbReference>
<feature type="domain" description="Amidase" evidence="2">
    <location>
        <begin position="51"/>
        <end position="496"/>
    </location>
</feature>
<keyword evidence="4" id="KW-1185">Reference proteome</keyword>